<reference evidence="1 2" key="1">
    <citation type="journal article" date="2024" name="Insects">
        <title>An Improved Chromosome-Level Genome Assembly of the Firefly Pyrocoelia pectoralis.</title>
        <authorList>
            <person name="Fu X."/>
            <person name="Meyer-Rochow V.B."/>
            <person name="Ballantyne L."/>
            <person name="Zhu X."/>
        </authorList>
    </citation>
    <scope>NUCLEOTIDE SEQUENCE [LARGE SCALE GENOMIC DNA]</scope>
    <source>
        <strain evidence="1">XCY_ONT2</strain>
    </source>
</reference>
<comment type="caution">
    <text evidence="1">The sequence shown here is derived from an EMBL/GenBank/DDBJ whole genome shotgun (WGS) entry which is preliminary data.</text>
</comment>
<name>A0AAN7V4X9_9COLE</name>
<protein>
    <submittedName>
        <fullName evidence="1">Uncharacterized protein</fullName>
    </submittedName>
</protein>
<keyword evidence="2" id="KW-1185">Reference proteome</keyword>
<evidence type="ECO:0000313" key="1">
    <source>
        <dbReference type="EMBL" id="KAK5642055.1"/>
    </source>
</evidence>
<dbReference type="Proteomes" id="UP001329430">
    <property type="component" value="Chromosome 6"/>
</dbReference>
<dbReference type="AlphaFoldDB" id="A0AAN7V4X9"/>
<gene>
    <name evidence="1" type="ORF">RI129_008222</name>
</gene>
<evidence type="ECO:0000313" key="2">
    <source>
        <dbReference type="Proteomes" id="UP001329430"/>
    </source>
</evidence>
<dbReference type="EMBL" id="JAVRBK010000006">
    <property type="protein sequence ID" value="KAK5642055.1"/>
    <property type="molecule type" value="Genomic_DNA"/>
</dbReference>
<proteinExistence type="predicted"/>
<organism evidence="1 2">
    <name type="scientific">Pyrocoelia pectoralis</name>
    <dbReference type="NCBI Taxonomy" id="417401"/>
    <lineage>
        <taxon>Eukaryota</taxon>
        <taxon>Metazoa</taxon>
        <taxon>Ecdysozoa</taxon>
        <taxon>Arthropoda</taxon>
        <taxon>Hexapoda</taxon>
        <taxon>Insecta</taxon>
        <taxon>Pterygota</taxon>
        <taxon>Neoptera</taxon>
        <taxon>Endopterygota</taxon>
        <taxon>Coleoptera</taxon>
        <taxon>Polyphaga</taxon>
        <taxon>Elateriformia</taxon>
        <taxon>Elateroidea</taxon>
        <taxon>Lampyridae</taxon>
        <taxon>Lampyrinae</taxon>
        <taxon>Pyrocoelia</taxon>
    </lineage>
</organism>
<sequence length="86" mass="10245">MSETKFLRINTYLRQTFHFDTLGQKSLLTNLASQHHKLYQELFHLNLKPRHHNLLHYTLIIRTVGPLYQMKTLSFELSMLYANVVS</sequence>
<accession>A0AAN7V4X9</accession>